<protein>
    <recommendedName>
        <fullName evidence="3">Peptidase S7</fullName>
    </recommendedName>
</protein>
<dbReference type="KEGG" id="hhl:Halha_0622"/>
<evidence type="ECO:0008006" key="3">
    <source>
        <dbReference type="Google" id="ProtNLM"/>
    </source>
</evidence>
<dbReference type="EMBL" id="CP003359">
    <property type="protein sequence ID" value="AGB40595.1"/>
    <property type="molecule type" value="Genomic_DNA"/>
</dbReference>
<dbReference type="Proteomes" id="UP000010880">
    <property type="component" value="Chromosome"/>
</dbReference>
<dbReference type="RefSeq" id="WP_015326321.1">
    <property type="nucleotide sequence ID" value="NC_019978.1"/>
</dbReference>
<dbReference type="eggNOG" id="ENOG502Z9UQ">
    <property type="taxonomic scope" value="Bacteria"/>
</dbReference>
<dbReference type="AlphaFoldDB" id="L0K7R7"/>
<sequence>MRIKGIADFIVEDMVKRGNHLSQGRPVGALGFINEQGYIDAISELVDGGISGLPQRMMLSRLVKTEGKSLLEALNQLPDNIVIIITNPGKTGIIVDTGGINIFGCPIVKIGVKMGQPAGVGAIYPKEDYFKLATQAEKIQIKRLTAKTMEEEREILRKMSQRKLKYLEICEELEIVDLEKRDYKFKVPPTKEWQIPRVEVNSLDEDFAKSLVEKSLEVERGREVAAIGKIKDGHVLQQGEIVVGGMGYVPSRMLASSYTDISGISLREAYQTKIPHDVVIVHTHPGATGVMHMGDAMAGPGTWGRPIIAIGHDKEGEIKGATTLELAPKIAELADEYEEVGQRFYQAETPTEEAKIRKRRFGIAQEYTDLCKPIEII</sequence>
<organism evidence="1 2">
    <name type="scientific">Halobacteroides halobius (strain ATCC 35273 / DSM 5150 / MD-1)</name>
    <dbReference type="NCBI Taxonomy" id="748449"/>
    <lineage>
        <taxon>Bacteria</taxon>
        <taxon>Bacillati</taxon>
        <taxon>Bacillota</taxon>
        <taxon>Clostridia</taxon>
        <taxon>Halanaerobiales</taxon>
        <taxon>Halobacteroidaceae</taxon>
        <taxon>Halobacteroides</taxon>
    </lineage>
</organism>
<proteinExistence type="predicted"/>
<gene>
    <name evidence="1" type="ordered locus">Halha_0622</name>
</gene>
<dbReference type="STRING" id="748449.Halha_0622"/>
<accession>L0K7R7</accession>
<evidence type="ECO:0000313" key="1">
    <source>
        <dbReference type="EMBL" id="AGB40595.1"/>
    </source>
</evidence>
<dbReference type="OrthoDB" id="1805255at2"/>
<dbReference type="HOGENOM" id="CLU_731086_0_0_9"/>
<name>L0K7R7_HALHC</name>
<evidence type="ECO:0000313" key="2">
    <source>
        <dbReference type="Proteomes" id="UP000010880"/>
    </source>
</evidence>
<reference evidence="2" key="1">
    <citation type="submission" date="2012-02" db="EMBL/GenBank/DDBJ databases">
        <title>The complete genome of Halobacteroides halobius DSM 5150.</title>
        <authorList>
            <person name="Lucas S."/>
            <person name="Copeland A."/>
            <person name="Lapidus A."/>
            <person name="Glavina del Rio T."/>
            <person name="Dalin E."/>
            <person name="Tice H."/>
            <person name="Bruce D."/>
            <person name="Goodwin L."/>
            <person name="Pitluck S."/>
            <person name="Peters L."/>
            <person name="Mikhailova N."/>
            <person name="Gu W."/>
            <person name="Kyrpides N."/>
            <person name="Mavromatis K."/>
            <person name="Ivanova N."/>
            <person name="Brettin T."/>
            <person name="Detter J.C."/>
            <person name="Han C."/>
            <person name="Larimer F."/>
            <person name="Land M."/>
            <person name="Hauser L."/>
            <person name="Markowitz V."/>
            <person name="Cheng J.-F."/>
            <person name="Hugenholtz P."/>
            <person name="Woyke T."/>
            <person name="Wu D."/>
            <person name="Tindall B."/>
            <person name="Pomrenke H."/>
            <person name="Brambilla E."/>
            <person name="Klenk H.-P."/>
            <person name="Eisen J.A."/>
        </authorList>
    </citation>
    <scope>NUCLEOTIDE SEQUENCE [LARGE SCALE GENOMIC DNA]</scope>
    <source>
        <strain evidence="2">ATCC 35273 / DSM 5150 / MD-1</strain>
    </source>
</reference>
<keyword evidence="2" id="KW-1185">Reference proteome</keyword>